<dbReference type="GO" id="GO:0006508">
    <property type="term" value="P:proteolysis"/>
    <property type="evidence" value="ECO:0007669"/>
    <property type="project" value="UniProtKB-KW"/>
</dbReference>
<keyword evidence="2 5" id="KW-0645">Protease</keyword>
<accession>A0A0F7VSC6</accession>
<dbReference type="KEGG" id="sle:sle_19520"/>
<dbReference type="GO" id="GO:0004252">
    <property type="term" value="F:serine-type endopeptidase activity"/>
    <property type="evidence" value="ECO:0007669"/>
    <property type="project" value="UniProtKB-UniRule"/>
</dbReference>
<gene>
    <name evidence="9" type="primary">sle_19520</name>
</gene>
<proteinExistence type="inferred from homology"/>
<feature type="active site" description="Charge relay system" evidence="5">
    <location>
        <position position="21"/>
    </location>
</feature>
<dbReference type="PRINTS" id="PR00723">
    <property type="entry name" value="SUBTILISIN"/>
</dbReference>
<comment type="similarity">
    <text evidence="1 5">Belongs to the peptidase S8 family.</text>
</comment>
<evidence type="ECO:0000259" key="8">
    <source>
        <dbReference type="Pfam" id="PF00082"/>
    </source>
</evidence>
<dbReference type="PROSITE" id="PS00136">
    <property type="entry name" value="SUBTILASE_ASP"/>
    <property type="match status" value="1"/>
</dbReference>
<dbReference type="AlphaFoldDB" id="A0A0F7VSC6"/>
<evidence type="ECO:0000256" key="3">
    <source>
        <dbReference type="ARBA" id="ARBA00022801"/>
    </source>
</evidence>
<dbReference type="PROSITE" id="PS51892">
    <property type="entry name" value="SUBTILASE"/>
    <property type="match status" value="1"/>
</dbReference>
<feature type="region of interest" description="Disordered" evidence="6">
    <location>
        <begin position="349"/>
        <end position="407"/>
    </location>
</feature>
<dbReference type="PANTHER" id="PTHR43806">
    <property type="entry name" value="PEPTIDASE S8"/>
    <property type="match status" value="1"/>
</dbReference>
<keyword evidence="3 5" id="KW-0378">Hydrolase</keyword>
<evidence type="ECO:0000256" key="1">
    <source>
        <dbReference type="ARBA" id="ARBA00011073"/>
    </source>
</evidence>
<dbReference type="SUPFAM" id="SSF52743">
    <property type="entry name" value="Subtilisin-like"/>
    <property type="match status" value="1"/>
</dbReference>
<feature type="compositionally biased region" description="Polar residues" evidence="6">
    <location>
        <begin position="369"/>
        <end position="393"/>
    </location>
</feature>
<feature type="transmembrane region" description="Helical" evidence="7">
    <location>
        <begin position="322"/>
        <end position="344"/>
    </location>
</feature>
<dbReference type="InterPro" id="IPR000209">
    <property type="entry name" value="Peptidase_S8/S53_dom"/>
</dbReference>
<dbReference type="Gene3D" id="3.40.50.200">
    <property type="entry name" value="Peptidase S8/S53 domain"/>
    <property type="match status" value="1"/>
</dbReference>
<evidence type="ECO:0000256" key="7">
    <source>
        <dbReference type="SAM" id="Phobius"/>
    </source>
</evidence>
<sequence>MSVPAAHTISDGEGVTVAIIDTGIRTDHPALKGRAKEGPDFLQEDDQSESWYGEHGTSMASSILDVAPQAKILGLRVIRDRDDPNYQTSHEALHQGSMDGDRPFAQAITYAVDHGADVISMSLGSDSAWDAYQQDEAEAIEYALSKGVVLLAGAGNEGDIEQGEENIVAYPAAYPGGISVAASVPGGSRATFSSVHSYVDIAAPGVVIHSADADSGGRKPVHGSSSACALAAGVSALIVSKYPDLAPRQVAQVLKETASHASRGYSVETGYGVINAHAALQAAGDLTPEKTVAIGEVGTGVHFGPGDDGTPQMVSYGLDPEYFAIAAVGAFVGLLAVFGGFWLVKSGRRPQGEGSGDTVLGGPAAYPQYDQQPMSAQHNPYGQPIQPQQNPYRQQPAPPHGQWPPQQ</sequence>
<feature type="active site" description="Charge relay system" evidence="5">
    <location>
        <position position="55"/>
    </location>
</feature>
<feature type="active site" description="Charge relay system" evidence="5">
    <location>
        <position position="225"/>
    </location>
</feature>
<dbReference type="Pfam" id="PF00082">
    <property type="entry name" value="Peptidase_S8"/>
    <property type="match status" value="1"/>
</dbReference>
<evidence type="ECO:0000256" key="2">
    <source>
        <dbReference type="ARBA" id="ARBA00022670"/>
    </source>
</evidence>
<evidence type="ECO:0000313" key="9">
    <source>
        <dbReference type="EMBL" id="CQR61413.1"/>
    </source>
</evidence>
<protein>
    <submittedName>
        <fullName evidence="9">Subtilisin DY</fullName>
    </submittedName>
</protein>
<dbReference type="PANTHER" id="PTHR43806:SF11">
    <property type="entry name" value="CEREVISIN-RELATED"/>
    <property type="match status" value="1"/>
</dbReference>
<keyword evidence="7" id="KW-0472">Membrane</keyword>
<dbReference type="InterPro" id="IPR050131">
    <property type="entry name" value="Peptidase_S8_subtilisin-like"/>
</dbReference>
<keyword evidence="7" id="KW-1133">Transmembrane helix</keyword>
<dbReference type="EMBL" id="LN831790">
    <property type="protein sequence ID" value="CQR61413.1"/>
    <property type="molecule type" value="Genomic_DNA"/>
</dbReference>
<evidence type="ECO:0000313" key="10">
    <source>
        <dbReference type="Proteomes" id="UP000035016"/>
    </source>
</evidence>
<evidence type="ECO:0000256" key="4">
    <source>
        <dbReference type="ARBA" id="ARBA00022825"/>
    </source>
</evidence>
<name>A0A0F7VSC6_STRLW</name>
<dbReference type="Proteomes" id="UP000035016">
    <property type="component" value="Chromosome Chromosome"/>
</dbReference>
<feature type="domain" description="Peptidase S8/S53" evidence="8">
    <location>
        <begin position="12"/>
        <end position="272"/>
    </location>
</feature>
<feature type="compositionally biased region" description="Pro residues" evidence="6">
    <location>
        <begin position="396"/>
        <end position="407"/>
    </location>
</feature>
<dbReference type="InterPro" id="IPR023827">
    <property type="entry name" value="Peptidase_S8_Asp-AS"/>
</dbReference>
<dbReference type="InterPro" id="IPR036852">
    <property type="entry name" value="Peptidase_S8/S53_dom_sf"/>
</dbReference>
<dbReference type="InterPro" id="IPR015500">
    <property type="entry name" value="Peptidase_S8_subtilisin-rel"/>
</dbReference>
<keyword evidence="7" id="KW-0812">Transmembrane</keyword>
<evidence type="ECO:0000256" key="6">
    <source>
        <dbReference type="SAM" id="MobiDB-lite"/>
    </source>
</evidence>
<keyword evidence="4 5" id="KW-0720">Serine protease</keyword>
<organism evidence="9 10">
    <name type="scientific">Streptomyces leeuwenhoekii</name>
    <dbReference type="NCBI Taxonomy" id="1437453"/>
    <lineage>
        <taxon>Bacteria</taxon>
        <taxon>Bacillati</taxon>
        <taxon>Actinomycetota</taxon>
        <taxon>Actinomycetes</taxon>
        <taxon>Kitasatosporales</taxon>
        <taxon>Streptomycetaceae</taxon>
        <taxon>Streptomyces</taxon>
    </lineage>
</organism>
<reference evidence="9 10" key="1">
    <citation type="submission" date="2015-02" db="EMBL/GenBank/DDBJ databases">
        <authorList>
            <person name="Gomez-Escribano P.J."/>
        </authorList>
    </citation>
    <scope>NUCLEOTIDE SEQUENCE [LARGE SCALE GENOMIC DNA]</scope>
    <source>
        <strain evidence="10">C34 (DSM 42122 / NRRL B-24963)</strain>
    </source>
</reference>
<evidence type="ECO:0000256" key="5">
    <source>
        <dbReference type="PROSITE-ProRule" id="PRU01240"/>
    </source>
</evidence>